<dbReference type="OrthoDB" id="9794876at2"/>
<keyword evidence="4" id="KW-0540">Nuclease</keyword>
<sequence>MSLFKRWGSGGKAQGPSVDRPAATPLQRPGMAAEDRALAHLQAQGLRLVERNYRVARGPGRPGGEIDLIMRDGQTLVFIEVRSRRAGSRHGGAAASVGAAKRARLILAARHYLLRHPDPPPCRFDLVAIDGDDSQALNWIPAAFDAG</sequence>
<dbReference type="NCBIfam" id="NF009150">
    <property type="entry name" value="PRK12497.1-3"/>
    <property type="match status" value="1"/>
</dbReference>
<gene>
    <name evidence="4" type="ORF">EV685_0653</name>
</gene>
<dbReference type="RefSeq" id="WP_130480515.1">
    <property type="nucleotide sequence ID" value="NZ_SGWV01000007.1"/>
</dbReference>
<dbReference type="Gene3D" id="3.40.1350.10">
    <property type="match status" value="1"/>
</dbReference>
<keyword evidence="5" id="KW-1185">Reference proteome</keyword>
<evidence type="ECO:0000256" key="2">
    <source>
        <dbReference type="HAMAP-Rule" id="MF_00048"/>
    </source>
</evidence>
<dbReference type="PANTHER" id="PTHR34039">
    <property type="entry name" value="UPF0102 PROTEIN YRAN"/>
    <property type="match status" value="1"/>
</dbReference>
<keyword evidence="4" id="KW-0255">Endonuclease</keyword>
<name>A0A4Q7LUU9_9BURK</name>
<organism evidence="4 5">
    <name type="scientific">Sphaerotilus mobilis</name>
    <dbReference type="NCBI Taxonomy" id="47994"/>
    <lineage>
        <taxon>Bacteria</taxon>
        <taxon>Pseudomonadati</taxon>
        <taxon>Pseudomonadota</taxon>
        <taxon>Betaproteobacteria</taxon>
        <taxon>Burkholderiales</taxon>
        <taxon>Sphaerotilaceae</taxon>
        <taxon>Sphaerotilus</taxon>
    </lineage>
</organism>
<reference evidence="4 5" key="1">
    <citation type="submission" date="2019-02" db="EMBL/GenBank/DDBJ databases">
        <title>Genomic Encyclopedia of Type Strains, Phase IV (KMG-IV): sequencing the most valuable type-strain genomes for metagenomic binning, comparative biology and taxonomic classification.</title>
        <authorList>
            <person name="Goeker M."/>
        </authorList>
    </citation>
    <scope>NUCLEOTIDE SEQUENCE [LARGE SCALE GENOMIC DNA]</scope>
    <source>
        <strain evidence="4 5">DSM 10617</strain>
    </source>
</reference>
<evidence type="ECO:0000313" key="5">
    <source>
        <dbReference type="Proteomes" id="UP000293433"/>
    </source>
</evidence>
<dbReference type="Pfam" id="PF02021">
    <property type="entry name" value="UPF0102"/>
    <property type="match status" value="1"/>
</dbReference>
<accession>A0A4Q7LUU9</accession>
<dbReference type="HAMAP" id="MF_00048">
    <property type="entry name" value="UPF0102"/>
    <property type="match status" value="1"/>
</dbReference>
<evidence type="ECO:0000256" key="3">
    <source>
        <dbReference type="SAM" id="MobiDB-lite"/>
    </source>
</evidence>
<dbReference type="GO" id="GO:0003676">
    <property type="term" value="F:nucleic acid binding"/>
    <property type="evidence" value="ECO:0007669"/>
    <property type="project" value="InterPro"/>
</dbReference>
<dbReference type="AlphaFoldDB" id="A0A4Q7LUU9"/>
<evidence type="ECO:0000313" key="4">
    <source>
        <dbReference type="EMBL" id="RZS58361.1"/>
    </source>
</evidence>
<comment type="caution">
    <text evidence="4">The sequence shown here is derived from an EMBL/GenBank/DDBJ whole genome shotgun (WGS) entry which is preliminary data.</text>
</comment>
<dbReference type="InterPro" id="IPR003509">
    <property type="entry name" value="UPF0102_YraN-like"/>
</dbReference>
<dbReference type="PANTHER" id="PTHR34039:SF1">
    <property type="entry name" value="UPF0102 PROTEIN YRAN"/>
    <property type="match status" value="1"/>
</dbReference>
<dbReference type="InterPro" id="IPR011856">
    <property type="entry name" value="tRNA_endonuc-like_dom_sf"/>
</dbReference>
<feature type="region of interest" description="Disordered" evidence="3">
    <location>
        <begin position="1"/>
        <end position="29"/>
    </location>
</feature>
<dbReference type="Proteomes" id="UP000293433">
    <property type="component" value="Unassembled WGS sequence"/>
</dbReference>
<dbReference type="InterPro" id="IPR011335">
    <property type="entry name" value="Restrct_endonuc-II-like"/>
</dbReference>
<dbReference type="GO" id="GO:0004519">
    <property type="term" value="F:endonuclease activity"/>
    <property type="evidence" value="ECO:0007669"/>
    <property type="project" value="UniProtKB-KW"/>
</dbReference>
<keyword evidence="4" id="KW-0378">Hydrolase</keyword>
<dbReference type="EMBL" id="SGWV01000007">
    <property type="protein sequence ID" value="RZS58361.1"/>
    <property type="molecule type" value="Genomic_DNA"/>
</dbReference>
<protein>
    <recommendedName>
        <fullName evidence="2">UPF0102 protein EV685_0653</fullName>
    </recommendedName>
</protein>
<dbReference type="SUPFAM" id="SSF52980">
    <property type="entry name" value="Restriction endonuclease-like"/>
    <property type="match status" value="1"/>
</dbReference>
<dbReference type="NCBIfam" id="TIGR00252">
    <property type="entry name" value="YraN family protein"/>
    <property type="match status" value="1"/>
</dbReference>
<evidence type="ECO:0000256" key="1">
    <source>
        <dbReference type="ARBA" id="ARBA00006738"/>
    </source>
</evidence>
<proteinExistence type="inferred from homology"/>
<comment type="similarity">
    <text evidence="1 2">Belongs to the UPF0102 family.</text>
</comment>